<evidence type="ECO:0000256" key="1">
    <source>
        <dbReference type="SAM" id="Phobius"/>
    </source>
</evidence>
<evidence type="ECO:0008006" key="4">
    <source>
        <dbReference type="Google" id="ProtNLM"/>
    </source>
</evidence>
<evidence type="ECO:0000313" key="2">
    <source>
        <dbReference type="EMBL" id="AHM05292.1"/>
    </source>
</evidence>
<dbReference type="RefSeq" id="WP_025312970.1">
    <property type="nucleotide sequence ID" value="NZ_CP004372.1"/>
</dbReference>
<keyword evidence="1" id="KW-0812">Transmembrane</keyword>
<reference evidence="2 3" key="1">
    <citation type="submission" date="2013-03" db="EMBL/GenBank/DDBJ databases">
        <authorList>
            <person name="Fiebig A."/>
            <person name="Goeker M."/>
            <person name="Klenk H.-P.P."/>
        </authorList>
    </citation>
    <scope>NUCLEOTIDE SEQUENCE [LARGE SCALE GENOMIC DNA]</scope>
    <source>
        <strain evidence="3">DSM 19469</strain>
    </source>
</reference>
<dbReference type="Pfam" id="PF12669">
    <property type="entry name" value="FeoB_associated"/>
    <property type="match status" value="1"/>
</dbReference>
<dbReference type="EMBL" id="CP004372">
    <property type="protein sequence ID" value="AHM05292.1"/>
    <property type="molecule type" value="Genomic_DNA"/>
</dbReference>
<sequence>MTNPTIDLAAETSGHLPDTALILFLSALALAYLVRGVVKKRKRFKSGGGCGDCTGCATTQTGPCPVATSFTQPKTDTDTHK</sequence>
<accession>W8S4Z2</accession>
<keyword evidence="3" id="KW-1185">Reference proteome</keyword>
<name>W8S4Z2_9RHOB</name>
<dbReference type="HOGENOM" id="CLU_2571689_0_0_5"/>
<gene>
    <name evidence="2" type="ORF">roselon_03013</name>
</gene>
<evidence type="ECO:0000313" key="3">
    <source>
        <dbReference type="Proteomes" id="UP000019593"/>
    </source>
</evidence>
<protein>
    <recommendedName>
        <fullName evidence="4">FeoB-associated Cys-rich membrane protein</fullName>
    </recommendedName>
</protein>
<dbReference type="KEGG" id="red:roselon_03013"/>
<proteinExistence type="predicted"/>
<feature type="transmembrane region" description="Helical" evidence="1">
    <location>
        <begin position="20"/>
        <end position="38"/>
    </location>
</feature>
<keyword evidence="1" id="KW-0472">Membrane</keyword>
<keyword evidence="1" id="KW-1133">Transmembrane helix</keyword>
<dbReference type="Proteomes" id="UP000019593">
    <property type="component" value="Chromosome"/>
</dbReference>
<dbReference type="STRING" id="1294273.roselon_03013"/>
<organism evidence="2 3">
    <name type="scientific">Roseicyclus elongatus DSM 19469</name>
    <dbReference type="NCBI Taxonomy" id="1294273"/>
    <lineage>
        <taxon>Bacteria</taxon>
        <taxon>Pseudomonadati</taxon>
        <taxon>Pseudomonadota</taxon>
        <taxon>Alphaproteobacteria</taxon>
        <taxon>Rhodobacterales</taxon>
        <taxon>Roseobacteraceae</taxon>
        <taxon>Roseicyclus</taxon>
    </lineage>
</organism>
<dbReference type="AlphaFoldDB" id="W8S4Z2"/>